<comment type="caution">
    <text evidence="2">The sequence shown here is derived from an EMBL/GenBank/DDBJ whole genome shotgun (WGS) entry which is preliminary data.</text>
</comment>
<accession>A0A3D3R269</accession>
<evidence type="ECO:0000313" key="3">
    <source>
        <dbReference type="Proteomes" id="UP000263642"/>
    </source>
</evidence>
<dbReference type="Proteomes" id="UP000263642">
    <property type="component" value="Unassembled WGS sequence"/>
</dbReference>
<organism evidence="2 3">
    <name type="scientific">Gimesia maris</name>
    <dbReference type="NCBI Taxonomy" id="122"/>
    <lineage>
        <taxon>Bacteria</taxon>
        <taxon>Pseudomonadati</taxon>
        <taxon>Planctomycetota</taxon>
        <taxon>Planctomycetia</taxon>
        <taxon>Planctomycetales</taxon>
        <taxon>Planctomycetaceae</taxon>
        <taxon>Gimesia</taxon>
    </lineage>
</organism>
<keyword evidence="1" id="KW-1133">Transmembrane helix</keyword>
<dbReference type="EMBL" id="DQAY01000022">
    <property type="protein sequence ID" value="HCO22182.1"/>
    <property type="molecule type" value="Genomic_DNA"/>
</dbReference>
<keyword evidence="1" id="KW-0812">Transmembrane</keyword>
<feature type="transmembrane region" description="Helical" evidence="1">
    <location>
        <begin position="37"/>
        <end position="58"/>
    </location>
</feature>
<dbReference type="AlphaFoldDB" id="A0A3D3R269"/>
<reference evidence="2 3" key="1">
    <citation type="journal article" date="2018" name="Nat. Biotechnol.">
        <title>A standardized bacterial taxonomy based on genome phylogeny substantially revises the tree of life.</title>
        <authorList>
            <person name="Parks D.H."/>
            <person name="Chuvochina M."/>
            <person name="Waite D.W."/>
            <person name="Rinke C."/>
            <person name="Skarshewski A."/>
            <person name="Chaumeil P.A."/>
            <person name="Hugenholtz P."/>
        </authorList>
    </citation>
    <scope>NUCLEOTIDE SEQUENCE [LARGE SCALE GENOMIC DNA]</scope>
    <source>
        <strain evidence="2">UBA9375</strain>
    </source>
</reference>
<gene>
    <name evidence="2" type="ORF">DIT97_03615</name>
</gene>
<evidence type="ECO:0000256" key="1">
    <source>
        <dbReference type="SAM" id="Phobius"/>
    </source>
</evidence>
<keyword evidence="1" id="KW-0472">Membrane</keyword>
<sequence length="184" mass="19843">MSWLKSLNYKRFLQLFSKSSTASEARFLFRWNQTTKVFAGLLASVFSMMALLSFFGSLEEPVEDKGSESLSPVLGASDELSMEFGLDAELPLQDQAITDPDAKPPVQQDALIQTVSVDHSSSADADQAAVLHAVGQQSGSPHGQIQQVGGEHPIYVTPRGSAGSRSVLQDNEAAWLTGEIESLE</sequence>
<proteinExistence type="predicted"/>
<name>A0A3D3R269_9PLAN</name>
<protein>
    <submittedName>
        <fullName evidence="2">Uncharacterized protein</fullName>
    </submittedName>
</protein>
<evidence type="ECO:0000313" key="2">
    <source>
        <dbReference type="EMBL" id="HCO22182.1"/>
    </source>
</evidence>